<keyword evidence="1" id="KW-1133">Transmembrane helix</keyword>
<proteinExistence type="predicted"/>
<organism evidence="2 3">
    <name type="scientific">Caenorhabditis briggsae</name>
    <dbReference type="NCBI Taxonomy" id="6238"/>
    <lineage>
        <taxon>Eukaryota</taxon>
        <taxon>Metazoa</taxon>
        <taxon>Ecdysozoa</taxon>
        <taxon>Nematoda</taxon>
        <taxon>Chromadorea</taxon>
        <taxon>Rhabditida</taxon>
        <taxon>Rhabditina</taxon>
        <taxon>Rhabditomorpha</taxon>
        <taxon>Rhabditoidea</taxon>
        <taxon>Rhabditidae</taxon>
        <taxon>Peloderinae</taxon>
        <taxon>Caenorhabditis</taxon>
    </lineage>
</organism>
<keyword evidence="1" id="KW-0472">Membrane</keyword>
<name>A0AAE9E5T3_CAEBR</name>
<feature type="transmembrane region" description="Helical" evidence="1">
    <location>
        <begin position="7"/>
        <end position="33"/>
    </location>
</feature>
<dbReference type="Proteomes" id="UP000829354">
    <property type="component" value="Chromosome I"/>
</dbReference>
<protein>
    <submittedName>
        <fullName evidence="2">Uncharacterized protein</fullName>
    </submittedName>
</protein>
<sequence length="105" mass="12140">MTTASELFSLLSVLKTTSFLVSVSFVFIVHRFLGMDPYRYSQLPQEPSPPQKPFLQLPGMEDGEEDEECDFVFWFIVLLLIYLVGLVLELSPLIDYYLGNKQNHF</sequence>
<keyword evidence="3" id="KW-1185">Reference proteome</keyword>
<evidence type="ECO:0000313" key="2">
    <source>
        <dbReference type="EMBL" id="UMM14960.1"/>
    </source>
</evidence>
<dbReference type="EMBL" id="CP092620">
    <property type="protein sequence ID" value="UMM14960.1"/>
    <property type="molecule type" value="Genomic_DNA"/>
</dbReference>
<dbReference type="AlphaFoldDB" id="A0AAE9E5T3"/>
<feature type="transmembrane region" description="Helical" evidence="1">
    <location>
        <begin position="71"/>
        <end position="98"/>
    </location>
</feature>
<evidence type="ECO:0000256" key="1">
    <source>
        <dbReference type="SAM" id="Phobius"/>
    </source>
</evidence>
<keyword evidence="1" id="KW-0812">Transmembrane</keyword>
<evidence type="ECO:0000313" key="3">
    <source>
        <dbReference type="Proteomes" id="UP000829354"/>
    </source>
</evidence>
<gene>
    <name evidence="2" type="ORF">L5515_002578</name>
</gene>
<accession>A0AAE9E5T3</accession>
<reference evidence="2 3" key="1">
    <citation type="submission" date="2022-04" db="EMBL/GenBank/DDBJ databases">
        <title>Chromosome-level reference genomes for two strains of Caenorhabditis briggsae: an improved platform for comparative genomics.</title>
        <authorList>
            <person name="Stevens L."/>
            <person name="Andersen E."/>
        </authorList>
    </citation>
    <scope>NUCLEOTIDE SEQUENCE [LARGE SCALE GENOMIC DNA]</scope>
    <source>
        <strain evidence="2">VX34</strain>
        <tissue evidence="2">Whole-organism</tissue>
    </source>
</reference>